<keyword evidence="3" id="KW-0808">Transferase</keyword>
<dbReference type="InterPro" id="IPR011009">
    <property type="entry name" value="Kinase-like_dom_sf"/>
</dbReference>
<dbReference type="CDD" id="cd05123">
    <property type="entry name" value="STKc_AGC"/>
    <property type="match status" value="1"/>
</dbReference>
<reference evidence="10 11" key="1">
    <citation type="journal article" date="2014" name="Nat. Commun.">
        <title>Molecular traces of alternative social organization in a termite genome.</title>
        <authorList>
            <person name="Terrapon N."/>
            <person name="Li C."/>
            <person name="Robertson H.M."/>
            <person name="Ji L."/>
            <person name="Meng X."/>
            <person name="Booth W."/>
            <person name="Chen Z."/>
            <person name="Childers C.P."/>
            <person name="Glastad K.M."/>
            <person name="Gokhale K."/>
            <person name="Gowin J."/>
            <person name="Gronenberg W."/>
            <person name="Hermansen R.A."/>
            <person name="Hu H."/>
            <person name="Hunt B.G."/>
            <person name="Huylmans A.K."/>
            <person name="Khalil S.M."/>
            <person name="Mitchell R.D."/>
            <person name="Munoz-Torres M.C."/>
            <person name="Mustard J.A."/>
            <person name="Pan H."/>
            <person name="Reese J.T."/>
            <person name="Scharf M.E."/>
            <person name="Sun F."/>
            <person name="Vogel H."/>
            <person name="Xiao J."/>
            <person name="Yang W."/>
            <person name="Yang Z."/>
            <person name="Yang Z."/>
            <person name="Zhou J."/>
            <person name="Zhu J."/>
            <person name="Brent C.S."/>
            <person name="Elsik C.G."/>
            <person name="Goodisman M.A."/>
            <person name="Liberles D.A."/>
            <person name="Roe R.M."/>
            <person name="Vargo E.L."/>
            <person name="Vilcinskas A."/>
            <person name="Wang J."/>
            <person name="Bornberg-Bauer E."/>
            <person name="Korb J."/>
            <person name="Zhang G."/>
            <person name="Liebig J."/>
        </authorList>
    </citation>
    <scope>NUCLEOTIDE SEQUENCE [LARGE SCALE GENOMIC DNA]</scope>
    <source>
        <tissue evidence="10">Whole organism</tissue>
    </source>
</reference>
<dbReference type="SMART" id="SM00220">
    <property type="entry name" value="S_TKc"/>
    <property type="match status" value="1"/>
</dbReference>
<evidence type="ECO:0000256" key="4">
    <source>
        <dbReference type="ARBA" id="ARBA00022741"/>
    </source>
</evidence>
<keyword evidence="4 7" id="KW-0547">Nucleotide-binding</keyword>
<keyword evidence="2" id="KW-0597">Phosphoprotein</keyword>
<evidence type="ECO:0000313" key="11">
    <source>
        <dbReference type="Proteomes" id="UP000027135"/>
    </source>
</evidence>
<dbReference type="PROSITE" id="PS00108">
    <property type="entry name" value="PROTEIN_KINASE_ST"/>
    <property type="match status" value="1"/>
</dbReference>
<dbReference type="FunFam" id="1.10.510.10:FF:000210">
    <property type="entry name" value="Non-specific serine/threonine protein kinase"/>
    <property type="match status" value="1"/>
</dbReference>
<dbReference type="InParanoid" id="A0A067R1W6"/>
<evidence type="ECO:0000256" key="8">
    <source>
        <dbReference type="SAM" id="Coils"/>
    </source>
</evidence>
<dbReference type="EMBL" id="KK852772">
    <property type="protein sequence ID" value="KDR16842.1"/>
    <property type="molecule type" value="Genomic_DNA"/>
</dbReference>
<evidence type="ECO:0000256" key="3">
    <source>
        <dbReference type="ARBA" id="ARBA00022679"/>
    </source>
</evidence>
<dbReference type="Pfam" id="PF00069">
    <property type="entry name" value="Pkinase"/>
    <property type="match status" value="1"/>
</dbReference>
<keyword evidence="1" id="KW-0723">Serine/threonine-protein kinase</keyword>
<accession>A0A067R1W6</accession>
<dbReference type="InterPro" id="IPR045270">
    <property type="entry name" value="STKc_AGC"/>
</dbReference>
<organism evidence="10 11">
    <name type="scientific">Zootermopsis nevadensis</name>
    <name type="common">Dampwood termite</name>
    <dbReference type="NCBI Taxonomy" id="136037"/>
    <lineage>
        <taxon>Eukaryota</taxon>
        <taxon>Metazoa</taxon>
        <taxon>Ecdysozoa</taxon>
        <taxon>Arthropoda</taxon>
        <taxon>Hexapoda</taxon>
        <taxon>Insecta</taxon>
        <taxon>Pterygota</taxon>
        <taxon>Neoptera</taxon>
        <taxon>Polyneoptera</taxon>
        <taxon>Dictyoptera</taxon>
        <taxon>Blattodea</taxon>
        <taxon>Blattoidea</taxon>
        <taxon>Termitoidae</taxon>
        <taxon>Termopsidae</taxon>
        <taxon>Zootermopsis</taxon>
    </lineage>
</organism>
<proteinExistence type="predicted"/>
<dbReference type="GO" id="GO:0005524">
    <property type="term" value="F:ATP binding"/>
    <property type="evidence" value="ECO:0007669"/>
    <property type="project" value="UniProtKB-UniRule"/>
</dbReference>
<dbReference type="SUPFAM" id="SSF56112">
    <property type="entry name" value="Protein kinase-like (PK-like)"/>
    <property type="match status" value="1"/>
</dbReference>
<dbReference type="Gene3D" id="3.30.200.20">
    <property type="entry name" value="Phosphorylase Kinase, domain 1"/>
    <property type="match status" value="1"/>
</dbReference>
<dbReference type="PANTHER" id="PTHR24351">
    <property type="entry name" value="RIBOSOMAL PROTEIN S6 KINASE"/>
    <property type="match status" value="1"/>
</dbReference>
<keyword evidence="8" id="KW-0175">Coiled coil</keyword>
<dbReference type="InterPro" id="IPR008271">
    <property type="entry name" value="Ser/Thr_kinase_AS"/>
</dbReference>
<evidence type="ECO:0000256" key="7">
    <source>
        <dbReference type="PROSITE-ProRule" id="PRU10141"/>
    </source>
</evidence>
<dbReference type="STRING" id="136037.A0A067R1W6"/>
<dbReference type="PROSITE" id="PS00107">
    <property type="entry name" value="PROTEIN_KINASE_ATP"/>
    <property type="match status" value="1"/>
</dbReference>
<keyword evidence="11" id="KW-1185">Reference proteome</keyword>
<dbReference type="Proteomes" id="UP000027135">
    <property type="component" value="Unassembled WGS sequence"/>
</dbReference>
<dbReference type="GO" id="GO:0004674">
    <property type="term" value="F:protein serine/threonine kinase activity"/>
    <property type="evidence" value="ECO:0007669"/>
    <property type="project" value="UniProtKB-KW"/>
</dbReference>
<evidence type="ECO:0000256" key="5">
    <source>
        <dbReference type="ARBA" id="ARBA00022777"/>
    </source>
</evidence>
<dbReference type="PROSITE" id="PS50011">
    <property type="entry name" value="PROTEIN_KINASE_DOM"/>
    <property type="match status" value="1"/>
</dbReference>
<sequence>MEDIKQRSQLILCRLTKYTINNLRDDLTAAQQRLENADQLPVQKNTLFVILKKFARVEKELESFRERVNEANATKFDIQKMKDKMMDVEGKHRREIRRAQETINGLSEAVARISAENEKFKQQIDNLLASHNDDVIVYTHEEAVGHLSAANNNNIKNKQKRGRTDSLTAQKAEDGQDIGEDCSENCAESSCEDCAKGCCEDWAENCCEDFAKDCCEDCAKGCCEDWADNCAKGCCKDCCEDFAKDCCEDCAKGCCEDWAEKNGQNRARNVPLGDEPPAHTCKQAKVLNSPVKRSKSCLPRLRDFEPLKLLGRGGFGKVYLVCKKGGADNGKLYAMKTMNIEKIQEQKDGCQQYRTECDMYKRGLEAPFLVGLYYAFHTQSKVCLIQDYYAGGDLFHLLREWGVFSVDDTRLYLAEIIHGVEYLHQLRVIHRDIKPANILVDAEGHIAIADYGLCKQFVSSKEDDDYAYNKCGTNQYMAPEMIIGEGYSYEVDWWSVGITAFEMMMGHKPFHYDDDRNHSALYHNILHHTPDIPPWFLDNEVDFLRRILEKDPKIRLGGGKAGAENIKKHPFFDGINWNEVSRRQLVMPHLLDLEHEEDISDQDFGSSNISFLSPSNICDNSNEACSYIAPVLMPNGSN</sequence>
<gene>
    <name evidence="10" type="ORF">L798_09364</name>
</gene>
<evidence type="ECO:0000259" key="9">
    <source>
        <dbReference type="PROSITE" id="PS50011"/>
    </source>
</evidence>
<dbReference type="AlphaFoldDB" id="A0A067R1W6"/>
<feature type="domain" description="Protein kinase" evidence="9">
    <location>
        <begin position="304"/>
        <end position="572"/>
    </location>
</feature>
<protein>
    <submittedName>
        <fullName evidence="10">Ribosomal protein S6 kinase alpha-4</fullName>
    </submittedName>
</protein>
<feature type="coiled-coil region" evidence="8">
    <location>
        <begin position="20"/>
        <end position="130"/>
    </location>
</feature>
<evidence type="ECO:0000313" key="10">
    <source>
        <dbReference type="EMBL" id="KDR16842.1"/>
    </source>
</evidence>
<dbReference type="eggNOG" id="KOG0603">
    <property type="taxonomic scope" value="Eukaryota"/>
</dbReference>
<evidence type="ECO:0000256" key="2">
    <source>
        <dbReference type="ARBA" id="ARBA00022553"/>
    </source>
</evidence>
<evidence type="ECO:0000256" key="1">
    <source>
        <dbReference type="ARBA" id="ARBA00022527"/>
    </source>
</evidence>
<dbReference type="InterPro" id="IPR017441">
    <property type="entry name" value="Protein_kinase_ATP_BS"/>
</dbReference>
<feature type="binding site" evidence="7">
    <location>
        <position position="336"/>
    </location>
    <ligand>
        <name>ATP</name>
        <dbReference type="ChEBI" id="CHEBI:30616"/>
    </ligand>
</feature>
<keyword evidence="5 10" id="KW-0418">Kinase</keyword>
<keyword evidence="6 7" id="KW-0067">ATP-binding</keyword>
<name>A0A067R1W6_ZOONE</name>
<evidence type="ECO:0000256" key="6">
    <source>
        <dbReference type="ARBA" id="ARBA00022840"/>
    </source>
</evidence>
<dbReference type="InterPro" id="IPR000719">
    <property type="entry name" value="Prot_kinase_dom"/>
</dbReference>
<dbReference type="Gene3D" id="1.10.510.10">
    <property type="entry name" value="Transferase(Phosphotransferase) domain 1"/>
    <property type="match status" value="1"/>
</dbReference>